<dbReference type="GO" id="GO:0005829">
    <property type="term" value="C:cytosol"/>
    <property type="evidence" value="ECO:0007669"/>
    <property type="project" value="TreeGrafter"/>
</dbReference>
<dbReference type="Pfam" id="PF10300">
    <property type="entry name" value="Iml2-TPR_39"/>
    <property type="match status" value="1"/>
</dbReference>
<dbReference type="Proteomes" id="UP000054107">
    <property type="component" value="Unassembled WGS sequence"/>
</dbReference>
<dbReference type="Gene3D" id="1.25.40.10">
    <property type="entry name" value="Tetratricopeptide repeat domain"/>
    <property type="match status" value="1"/>
</dbReference>
<reference evidence="1 2" key="1">
    <citation type="submission" date="2014-09" db="EMBL/GenBank/DDBJ databases">
        <authorList>
            <person name="Ellenberger Sabrina"/>
        </authorList>
    </citation>
    <scope>NUCLEOTIDE SEQUENCE [LARGE SCALE GENOMIC DNA]</scope>
    <source>
        <strain evidence="1 2">CBS 412.66</strain>
    </source>
</reference>
<dbReference type="GO" id="GO:0005634">
    <property type="term" value="C:nucleus"/>
    <property type="evidence" value="ECO:0007669"/>
    <property type="project" value="TreeGrafter"/>
</dbReference>
<dbReference type="AlphaFoldDB" id="A0A0B7N124"/>
<dbReference type="OrthoDB" id="2154985at2759"/>
<protein>
    <submittedName>
        <fullName evidence="1">Uncharacterized protein</fullName>
    </submittedName>
</protein>
<organism evidence="1 2">
    <name type="scientific">Parasitella parasitica</name>
    <dbReference type="NCBI Taxonomy" id="35722"/>
    <lineage>
        <taxon>Eukaryota</taxon>
        <taxon>Fungi</taxon>
        <taxon>Fungi incertae sedis</taxon>
        <taxon>Mucoromycota</taxon>
        <taxon>Mucoromycotina</taxon>
        <taxon>Mucoromycetes</taxon>
        <taxon>Mucorales</taxon>
        <taxon>Mucorineae</taxon>
        <taxon>Mucoraceae</taxon>
        <taxon>Parasitella</taxon>
    </lineage>
</organism>
<gene>
    <name evidence="1" type="primary">PARPA_05853.1 scaffold 20154</name>
</gene>
<name>A0A0B7N124_9FUNG</name>
<sequence>MLDDRILEAEDTFSLNKASPFHAFGYALLMYTKAMLSMEKAKIEEAVDCVSSLESHIKKILNKKRYKANDCSKSIPISSSVPLDTQFDKHKTVVYDEEYLELQFELLYANCILMLATLQFMRDSWVDHVKAAYELRKAYKIFERIFETLTGSTVSDYELPSSPKSSTQHTKTTKRSASCDDSIALLHTTSAYHQTAEHGAYFGIGLFNMIFSLLPSKESKYPNGRLWHLFKGKFERMEGNLCDAVALFTKAKEPVHVDDSKQSVIDEENYFRDSSINEFTQFRTLAMYEMGWAHIYAGNYTQASEAFFCLESLSNWSRLFYHYVATCCMIAEGKYEKAALESKQMISMFEQRRKLGHRISSNEQYAESRVKCWMEMSKTRSSTLKETLQSVRNPIWELVYLWNGTCYWKHDVVEDIKSQNKDDPMLHLIMGVLYRDLDGNVELATEHFNLVLQNDEGWINPYAMYELAATQCTAAAKNRHYQITVTDWIQCIESYYQGHPRDKEWECRMQLRCQLLLESSSTL</sequence>
<accession>A0A0B7N124</accession>
<keyword evidence="2" id="KW-1185">Reference proteome</keyword>
<dbReference type="PANTHER" id="PTHR31859:SF1">
    <property type="entry name" value="TETRATRICOPEPTIDE REPEAT PROTEIN 39C"/>
    <property type="match status" value="1"/>
</dbReference>
<evidence type="ECO:0000313" key="1">
    <source>
        <dbReference type="EMBL" id="CEP11946.1"/>
    </source>
</evidence>
<dbReference type="EMBL" id="LN727218">
    <property type="protein sequence ID" value="CEP11946.1"/>
    <property type="molecule type" value="Genomic_DNA"/>
</dbReference>
<evidence type="ECO:0000313" key="2">
    <source>
        <dbReference type="Proteomes" id="UP000054107"/>
    </source>
</evidence>
<dbReference type="SUPFAM" id="SSF48452">
    <property type="entry name" value="TPR-like"/>
    <property type="match status" value="1"/>
</dbReference>
<dbReference type="PANTHER" id="PTHR31859">
    <property type="entry name" value="TETRATRICOPEPTIDE REPEAT PROTEIN 39 FAMILY MEMBER"/>
    <property type="match status" value="1"/>
</dbReference>
<dbReference type="GO" id="GO:0005741">
    <property type="term" value="C:mitochondrial outer membrane"/>
    <property type="evidence" value="ECO:0007669"/>
    <property type="project" value="TreeGrafter"/>
</dbReference>
<proteinExistence type="predicted"/>
<dbReference type="InterPro" id="IPR011990">
    <property type="entry name" value="TPR-like_helical_dom_sf"/>
</dbReference>
<dbReference type="InterPro" id="IPR019412">
    <property type="entry name" value="IML2/TPR_39"/>
</dbReference>